<proteinExistence type="predicted"/>
<keyword evidence="3" id="KW-1133">Transmembrane helix</keyword>
<feature type="region of interest" description="Disordered" evidence="2">
    <location>
        <begin position="1"/>
        <end position="72"/>
    </location>
</feature>
<gene>
    <name evidence="4" type="ORF">PFICI_05541</name>
</gene>
<name>W3XC88_PESFW</name>
<dbReference type="eggNOG" id="KOG0504">
    <property type="taxonomic scope" value="Eukaryota"/>
</dbReference>
<feature type="repeat" description="ANK" evidence="1">
    <location>
        <begin position="78"/>
        <end position="110"/>
    </location>
</feature>
<dbReference type="InterPro" id="IPR036770">
    <property type="entry name" value="Ankyrin_rpt-contain_sf"/>
</dbReference>
<organism evidence="4 5">
    <name type="scientific">Pestalotiopsis fici (strain W106-1 / CGMCC3.15140)</name>
    <dbReference type="NCBI Taxonomy" id="1229662"/>
    <lineage>
        <taxon>Eukaryota</taxon>
        <taxon>Fungi</taxon>
        <taxon>Dikarya</taxon>
        <taxon>Ascomycota</taxon>
        <taxon>Pezizomycotina</taxon>
        <taxon>Sordariomycetes</taxon>
        <taxon>Xylariomycetidae</taxon>
        <taxon>Amphisphaeriales</taxon>
        <taxon>Sporocadaceae</taxon>
        <taxon>Pestalotiopsis</taxon>
    </lineage>
</organism>
<dbReference type="PANTHER" id="PTHR47685">
    <property type="entry name" value="MAGNESIUM TRANSPORT PROTEIN CORA"/>
    <property type="match status" value="1"/>
</dbReference>
<evidence type="ECO:0000313" key="5">
    <source>
        <dbReference type="Proteomes" id="UP000030651"/>
    </source>
</evidence>
<protein>
    <submittedName>
        <fullName evidence="4">Uncharacterized protein</fullName>
    </submittedName>
</protein>
<feature type="repeat" description="ANK" evidence="1">
    <location>
        <begin position="149"/>
        <end position="181"/>
    </location>
</feature>
<dbReference type="SUPFAM" id="SSF48403">
    <property type="entry name" value="Ankyrin repeat"/>
    <property type="match status" value="1"/>
</dbReference>
<dbReference type="PROSITE" id="PS50297">
    <property type="entry name" value="ANK_REP_REGION"/>
    <property type="match status" value="1"/>
</dbReference>
<dbReference type="OMA" id="ISCFPQR"/>
<sequence>MITPADVSATSSLDRETISGSSDRVGASPMQNDQSTSIADSHGVTNAYSPEDRQVSPVQNSAQDPAQDVATGSATINSSAFSLHQAIKNHDMESLNRLLNQGVDVNSTNGDYERPLYYACEVGLQEAVEPLLEAGADAEARSINYVSSPHPTALFLTVEKSWIQLTELLLKSGADINATNLKHSTVLSMAIHKRDVNMIRLLLRYGADKNLQNLDGETSIDLARGSQDISSLFERSQGPPTTTAELQEACRVPIHRVRPPTYNRDKMIACHNFQAALVEFHVDKFEERKTEIMSVYELLYGHKPSAKPSEEGTNHRVFRWYHLPANNMEWVEATGLGGTTGVRIESLQISLTGDEKVSKQIVAFAPYLHFEDQPKFAARTDELRGILSSLAEVKTRMVHPSRRRDYNSSRPYERLDPDDPSNWRAAESLHIHLLKGYLTPEMKNDVPRLHIRRTLDQYLYTHLDTQERDKDQVVSRWMARSNNPSISKVPKMFMVDQLWLWIINEEDTVITCASEDMNSLSAPLAPIEPARSPLVNNERNHASESLQRAQETAVPSILTMIRNRTRDQRGRELTRTAPEFLPASPGPSINHLSSVEDVSGPRAEVKNSESPVITGHTPLDVRQKILRYLEKVDRAPIETPYQLASIITRLSMSVFDHHEVPAEFQFFDFFEQSIGVVVTHLLRLFKDRATNDKGDNLQGHIDIQEEANLLVEIEDIHDELMILEKILEDQKSFMQDFGMTLTDATTSDDGNDHISNSLPVEDHFIIENHVQRVDSMLKSTEKTKNTASRLLLSLLDLKQKQASIFQAMASVEYSRQQANQARETAIQGRTLMLFTVVTILFLPLSFMSAFFAIEIDVFPVNDNGKLQLDYILKYMGKWWSVTPLCCHN</sequence>
<dbReference type="STRING" id="1229662.W3XC88"/>
<dbReference type="OrthoDB" id="341259at2759"/>
<reference evidence="5" key="1">
    <citation type="journal article" date="2015" name="BMC Genomics">
        <title>Genomic and transcriptomic analysis of the endophytic fungus Pestalotiopsis fici reveals its lifestyle and high potential for synthesis of natural products.</title>
        <authorList>
            <person name="Wang X."/>
            <person name="Zhang X."/>
            <person name="Liu L."/>
            <person name="Xiang M."/>
            <person name="Wang W."/>
            <person name="Sun X."/>
            <person name="Che Y."/>
            <person name="Guo L."/>
            <person name="Liu G."/>
            <person name="Guo L."/>
            <person name="Wang C."/>
            <person name="Yin W.B."/>
            <person name="Stadler M."/>
            <person name="Zhang X."/>
            <person name="Liu X."/>
        </authorList>
    </citation>
    <scope>NUCLEOTIDE SEQUENCE [LARGE SCALE GENOMIC DNA]</scope>
    <source>
        <strain evidence="5">W106-1 / CGMCC3.15140</strain>
    </source>
</reference>
<keyword evidence="3" id="KW-0812">Transmembrane</keyword>
<dbReference type="PANTHER" id="PTHR47685:SF1">
    <property type="entry name" value="MAGNESIUM TRANSPORT PROTEIN CORA"/>
    <property type="match status" value="1"/>
</dbReference>
<dbReference type="PROSITE" id="PS50088">
    <property type="entry name" value="ANK_REPEAT"/>
    <property type="match status" value="4"/>
</dbReference>
<feature type="repeat" description="ANK" evidence="1">
    <location>
        <begin position="182"/>
        <end position="214"/>
    </location>
</feature>
<dbReference type="Gene3D" id="1.25.40.20">
    <property type="entry name" value="Ankyrin repeat-containing domain"/>
    <property type="match status" value="1"/>
</dbReference>
<evidence type="ECO:0000256" key="1">
    <source>
        <dbReference type="PROSITE-ProRule" id="PRU00023"/>
    </source>
</evidence>
<dbReference type="Proteomes" id="UP000030651">
    <property type="component" value="Unassembled WGS sequence"/>
</dbReference>
<dbReference type="GeneID" id="19270554"/>
<feature type="compositionally biased region" description="Polar residues" evidence="2">
    <location>
        <begin position="56"/>
        <end position="72"/>
    </location>
</feature>
<feature type="compositionally biased region" description="Polar residues" evidence="2">
    <location>
        <begin position="8"/>
        <end position="22"/>
    </location>
</feature>
<evidence type="ECO:0000313" key="4">
    <source>
        <dbReference type="EMBL" id="ETS83665.1"/>
    </source>
</evidence>
<feature type="compositionally biased region" description="Basic and acidic residues" evidence="2">
    <location>
        <begin position="403"/>
        <end position="417"/>
    </location>
</feature>
<dbReference type="EMBL" id="KI912111">
    <property type="protein sequence ID" value="ETS83665.1"/>
    <property type="molecule type" value="Genomic_DNA"/>
</dbReference>
<feature type="transmembrane region" description="Helical" evidence="3">
    <location>
        <begin position="831"/>
        <end position="853"/>
    </location>
</feature>
<dbReference type="InterPro" id="IPR050829">
    <property type="entry name" value="CorA_MIT"/>
</dbReference>
<dbReference type="Pfam" id="PF00023">
    <property type="entry name" value="Ank"/>
    <property type="match status" value="1"/>
</dbReference>
<dbReference type="RefSeq" id="XP_007832313.1">
    <property type="nucleotide sequence ID" value="XM_007834122.1"/>
</dbReference>
<keyword evidence="1" id="KW-0040">ANK repeat</keyword>
<feature type="compositionally biased region" description="Polar residues" evidence="2">
    <location>
        <begin position="29"/>
        <end position="48"/>
    </location>
</feature>
<dbReference type="Gene3D" id="1.20.58.340">
    <property type="entry name" value="Magnesium transport protein CorA, transmembrane region"/>
    <property type="match status" value="1"/>
</dbReference>
<dbReference type="Pfam" id="PF12796">
    <property type="entry name" value="Ank_2"/>
    <property type="match status" value="1"/>
</dbReference>
<dbReference type="KEGG" id="pfy:PFICI_05541"/>
<feature type="region of interest" description="Disordered" evidence="2">
    <location>
        <begin position="400"/>
        <end position="419"/>
    </location>
</feature>
<evidence type="ECO:0000256" key="2">
    <source>
        <dbReference type="SAM" id="MobiDB-lite"/>
    </source>
</evidence>
<dbReference type="HOGENOM" id="CLU_324932_0_0_1"/>
<evidence type="ECO:0000256" key="3">
    <source>
        <dbReference type="SAM" id="Phobius"/>
    </source>
</evidence>
<dbReference type="SMART" id="SM00248">
    <property type="entry name" value="ANK"/>
    <property type="match status" value="4"/>
</dbReference>
<accession>W3XC88</accession>
<keyword evidence="5" id="KW-1185">Reference proteome</keyword>
<dbReference type="InParanoid" id="W3XC88"/>
<dbReference type="AlphaFoldDB" id="W3XC88"/>
<keyword evidence="3" id="KW-0472">Membrane</keyword>
<dbReference type="InterPro" id="IPR002110">
    <property type="entry name" value="Ankyrin_rpt"/>
</dbReference>
<feature type="repeat" description="ANK" evidence="1">
    <location>
        <begin position="111"/>
        <end position="143"/>
    </location>
</feature>